<proteinExistence type="predicted"/>
<dbReference type="AlphaFoldDB" id="A0A540VS59"/>
<accession>A0A540VS59</accession>
<comment type="caution">
    <text evidence="1">The sequence shown here is derived from an EMBL/GenBank/DDBJ whole genome shotgun (WGS) entry which is preliminary data.</text>
</comment>
<gene>
    <name evidence="1" type="ORF">FKY71_07710</name>
</gene>
<protein>
    <submittedName>
        <fullName evidence="1">Uncharacterized protein</fullName>
    </submittedName>
</protein>
<reference evidence="1 2" key="1">
    <citation type="submission" date="2019-06" db="EMBL/GenBank/DDBJ databases">
        <title>Metagenome assembled Genome of Spiribacter salinus SL48-SHIP from the microbial mat of Salt Lake 48 (Novosibirsk region, Russia).</title>
        <authorList>
            <person name="Shipova A."/>
            <person name="Rozanov A.S."/>
            <person name="Bryanskaya A.V."/>
            <person name="Peltek S.E."/>
        </authorList>
    </citation>
    <scope>NUCLEOTIDE SEQUENCE [LARGE SCALE GENOMIC DNA]</scope>
    <source>
        <strain evidence="1">SL48-SHIP-2</strain>
    </source>
</reference>
<dbReference type="Proteomes" id="UP000315400">
    <property type="component" value="Unassembled WGS sequence"/>
</dbReference>
<name>A0A540VS59_9GAMM</name>
<dbReference type="EMBL" id="VIFK01000050">
    <property type="protein sequence ID" value="TQE99595.1"/>
    <property type="molecule type" value="Genomic_DNA"/>
</dbReference>
<evidence type="ECO:0000313" key="2">
    <source>
        <dbReference type="Proteomes" id="UP000315400"/>
    </source>
</evidence>
<evidence type="ECO:0000313" key="1">
    <source>
        <dbReference type="EMBL" id="TQE99595.1"/>
    </source>
</evidence>
<organism evidence="1 2">
    <name type="scientific">Spiribacter salinus</name>
    <dbReference type="NCBI Taxonomy" id="1335746"/>
    <lineage>
        <taxon>Bacteria</taxon>
        <taxon>Pseudomonadati</taxon>
        <taxon>Pseudomonadota</taxon>
        <taxon>Gammaproteobacteria</taxon>
        <taxon>Chromatiales</taxon>
        <taxon>Ectothiorhodospiraceae</taxon>
        <taxon>Spiribacter</taxon>
    </lineage>
</organism>
<sequence>MYTLRFPFEVTAERVISDLPQELALGPYHANLDADGNGYVLTVSGLPDEATARSCDGQVRLALYWLLLEYDLAAKPVPPLRDVQYTDDPAGTARHVKESWGVDFGESIDGVADGNCPAVYRTEQNIRTLTGKTATVTVGRNGESVVAGLAESAQRFPAATADDLAAAVPDNRLETALDLYGAHISEHSVRAQFLTLMMAMEALCEPEKRPPEVRTLLKHFATRITEMKDAPATGPESRAVLESLQREVDFRTGDSIRNQMRRLIRATLAGEDDVEDVTGEMVALYDKRSTLIHTGTLPRQELGDAVPRARAIARRVLRARLEAALGTRS</sequence>